<dbReference type="EMBL" id="NJBO01000006">
    <property type="protein sequence ID" value="TKJ43151.1"/>
    <property type="molecule type" value="Genomic_DNA"/>
</dbReference>
<dbReference type="SUPFAM" id="SSF56281">
    <property type="entry name" value="Metallo-hydrolase/oxidoreductase"/>
    <property type="match status" value="1"/>
</dbReference>
<dbReference type="Proteomes" id="UP000317778">
    <property type="component" value="Unassembled WGS sequence"/>
</dbReference>
<dbReference type="Pfam" id="PF12706">
    <property type="entry name" value="Lactamase_B_2"/>
    <property type="match status" value="1"/>
</dbReference>
<evidence type="ECO:0000259" key="1">
    <source>
        <dbReference type="Pfam" id="PF12706"/>
    </source>
</evidence>
<dbReference type="InterPro" id="IPR001279">
    <property type="entry name" value="Metallo-B-lactamas"/>
</dbReference>
<evidence type="ECO:0000313" key="3">
    <source>
        <dbReference type="Proteomes" id="UP000317778"/>
    </source>
</evidence>
<comment type="caution">
    <text evidence="2">The sequence shown here is derived from an EMBL/GenBank/DDBJ whole genome shotgun (WGS) entry which is preliminary data.</text>
</comment>
<accession>A0A532V7I0</accession>
<feature type="domain" description="Metallo-beta-lactamase" evidence="1">
    <location>
        <begin position="153"/>
        <end position="274"/>
    </location>
</feature>
<gene>
    <name evidence="2" type="ORF">CEE36_05215</name>
</gene>
<sequence>MKLHAFGVRGSLPSPSTKGFKTSAYGGNTTCYYLEAGPFNITLDMGSGARVLGNILMSKGIIGKSFIFLLTHYHSDHTQGIGFCVPFYIKANTFHIHGFTPDERKGADPIRNIVLQCLEEQQSSPYFPVPHVSLPAEKLYQAHDKMFSEVFYYLHRNGRYMYVSEKESAETKSVDPKDVAKVTTIPLNHPNGCIGYRIDYMDASMAFCTDNEPLAFTNDRINTLCKDVDLVVLDGQYTAKQLRGSTQTFGHGTPELCVDQAIACGAKKLLITHFDPGHDDAKLRKMEDACKVYLAKKKRKFPESVEFAREGASWGI</sequence>
<proteinExistence type="predicted"/>
<dbReference type="Gene3D" id="3.60.15.10">
    <property type="entry name" value="Ribonuclease Z/Hydroxyacylglutathione hydrolase-like"/>
    <property type="match status" value="1"/>
</dbReference>
<dbReference type="AlphaFoldDB" id="A0A532V7I0"/>
<dbReference type="CDD" id="cd07715">
    <property type="entry name" value="TaR3-like_MBL-fold"/>
    <property type="match status" value="1"/>
</dbReference>
<organism evidence="2 3">
    <name type="scientific">candidate division TA06 bacterium B3_TA06</name>
    <dbReference type="NCBI Taxonomy" id="2012487"/>
    <lineage>
        <taxon>Bacteria</taxon>
        <taxon>Bacteria division TA06</taxon>
    </lineage>
</organism>
<evidence type="ECO:0000313" key="2">
    <source>
        <dbReference type="EMBL" id="TKJ43151.1"/>
    </source>
</evidence>
<name>A0A532V7I0_UNCT6</name>
<reference evidence="2 3" key="1">
    <citation type="submission" date="2017-06" db="EMBL/GenBank/DDBJ databases">
        <title>Novel microbial phyla capable of carbon fixation and sulfur reduction in deep-sea sediments.</title>
        <authorList>
            <person name="Huang J."/>
            <person name="Baker B."/>
            <person name="Wang Y."/>
        </authorList>
    </citation>
    <scope>NUCLEOTIDE SEQUENCE [LARGE SCALE GENOMIC DNA]</scope>
    <source>
        <strain evidence="2">B3_TA06</strain>
    </source>
</reference>
<protein>
    <recommendedName>
        <fullName evidence="1">Metallo-beta-lactamase domain-containing protein</fullName>
    </recommendedName>
</protein>
<dbReference type="InterPro" id="IPR036866">
    <property type="entry name" value="RibonucZ/Hydroxyglut_hydro"/>
</dbReference>